<dbReference type="PANTHER" id="PTHR10724">
    <property type="entry name" value="30S RIBOSOMAL PROTEIN S1"/>
    <property type="match status" value="1"/>
</dbReference>
<keyword evidence="3" id="KW-1185">Reference proteome</keyword>
<evidence type="ECO:0000313" key="2">
    <source>
        <dbReference type="EMBL" id="MCM1992050.1"/>
    </source>
</evidence>
<dbReference type="GO" id="GO:0006412">
    <property type="term" value="P:translation"/>
    <property type="evidence" value="ECO:0007669"/>
    <property type="project" value="TreeGrafter"/>
</dbReference>
<dbReference type="Pfam" id="PF00575">
    <property type="entry name" value="S1"/>
    <property type="match status" value="1"/>
</dbReference>
<dbReference type="InterPro" id="IPR050437">
    <property type="entry name" value="Ribos_protein_bS1-like"/>
</dbReference>
<protein>
    <submittedName>
        <fullName evidence="2">S1 RNA-binding domain-containing protein</fullName>
    </submittedName>
</protein>
<dbReference type="GO" id="GO:0003729">
    <property type="term" value="F:mRNA binding"/>
    <property type="evidence" value="ECO:0007669"/>
    <property type="project" value="TreeGrafter"/>
</dbReference>
<dbReference type="PROSITE" id="PS50126">
    <property type="entry name" value="S1"/>
    <property type="match status" value="1"/>
</dbReference>
<dbReference type="InterPro" id="IPR003029">
    <property type="entry name" value="S1_domain"/>
</dbReference>
<dbReference type="SMART" id="SM00316">
    <property type="entry name" value="S1"/>
    <property type="match status" value="1"/>
</dbReference>
<dbReference type="PANTHER" id="PTHR10724:SF10">
    <property type="entry name" value="S1 RNA-BINDING DOMAIN-CONTAINING PROTEIN 1"/>
    <property type="match status" value="1"/>
</dbReference>
<gene>
    <name evidence="2" type="ORF">KDK92_20165</name>
</gene>
<evidence type="ECO:0000313" key="3">
    <source>
        <dbReference type="Proteomes" id="UP001056429"/>
    </source>
</evidence>
<dbReference type="InterPro" id="IPR012340">
    <property type="entry name" value="NA-bd_OB-fold"/>
</dbReference>
<dbReference type="EMBL" id="JAGSOJ010000005">
    <property type="protein sequence ID" value="MCM1992050.1"/>
    <property type="molecule type" value="Genomic_DNA"/>
</dbReference>
<reference evidence="2" key="1">
    <citation type="journal article" date="2021" name="mSystems">
        <title>Bacteria and Archaea Synergistically Convert Glycine Betaine to Biogenic Methane in the Formosa Cold Seep of the South China Sea.</title>
        <authorList>
            <person name="Li L."/>
            <person name="Zhang W."/>
            <person name="Zhang S."/>
            <person name="Song L."/>
            <person name="Sun Q."/>
            <person name="Zhang H."/>
            <person name="Xiang H."/>
            <person name="Dong X."/>
        </authorList>
    </citation>
    <scope>NUCLEOTIDE SEQUENCE</scope>
    <source>
        <strain evidence="2">ZWT</strain>
    </source>
</reference>
<feature type="domain" description="S1 motif" evidence="1">
    <location>
        <begin position="6"/>
        <end position="72"/>
    </location>
</feature>
<dbReference type="Proteomes" id="UP001056429">
    <property type="component" value="Unassembled WGS sequence"/>
</dbReference>
<dbReference type="Gene3D" id="2.40.50.140">
    <property type="entry name" value="Nucleic acid-binding proteins"/>
    <property type="match status" value="1"/>
</dbReference>
<reference evidence="2" key="2">
    <citation type="submission" date="2021-04" db="EMBL/GenBank/DDBJ databases">
        <authorList>
            <person name="Dong X."/>
        </authorList>
    </citation>
    <scope>NUCLEOTIDE SEQUENCE</scope>
    <source>
        <strain evidence="2">ZWT</strain>
    </source>
</reference>
<sequence>MSLELGKIFEGKVVNITKFGAFVEVDGEIGLLHISEISDGYVKSVNDHLKENDKVKVKVISIKEDKISFSMKGIAEKKSAKPKEFNWTKKPEKVTTHNFEDNLSKFLKESDEKIKSLKTQKNNRSNGYRRS</sequence>
<evidence type="ECO:0000259" key="1">
    <source>
        <dbReference type="PROSITE" id="PS50126"/>
    </source>
</evidence>
<dbReference type="SUPFAM" id="SSF50249">
    <property type="entry name" value="Nucleic acid-binding proteins"/>
    <property type="match status" value="1"/>
</dbReference>
<comment type="caution">
    <text evidence="2">The sequence shown here is derived from an EMBL/GenBank/DDBJ whole genome shotgun (WGS) entry which is preliminary data.</text>
</comment>
<accession>A0A9J6P5F8</accession>
<dbReference type="AlphaFoldDB" id="A0A9J6P5F8"/>
<dbReference type="RefSeq" id="WP_250861199.1">
    <property type="nucleotide sequence ID" value="NZ_JAGSOJ010000005.1"/>
</dbReference>
<dbReference type="GO" id="GO:0003735">
    <property type="term" value="F:structural constituent of ribosome"/>
    <property type="evidence" value="ECO:0007669"/>
    <property type="project" value="TreeGrafter"/>
</dbReference>
<organism evidence="2 3">
    <name type="scientific">Oceanirhabdus seepicola</name>
    <dbReference type="NCBI Taxonomy" id="2828781"/>
    <lineage>
        <taxon>Bacteria</taxon>
        <taxon>Bacillati</taxon>
        <taxon>Bacillota</taxon>
        <taxon>Clostridia</taxon>
        <taxon>Eubacteriales</taxon>
        <taxon>Clostridiaceae</taxon>
        <taxon>Oceanirhabdus</taxon>
    </lineage>
</organism>
<name>A0A9J6P5F8_9CLOT</name>
<proteinExistence type="predicted"/>